<dbReference type="InterPro" id="IPR011013">
    <property type="entry name" value="Gal_mutarotase_sf_dom"/>
</dbReference>
<evidence type="ECO:0000313" key="2">
    <source>
        <dbReference type="EMBL" id="ALU32478.1"/>
    </source>
</evidence>
<dbReference type="GO" id="GO:0033499">
    <property type="term" value="P:galactose catabolic process via UDP-galactose, Leloir pathway"/>
    <property type="evidence" value="ECO:0007669"/>
    <property type="project" value="TreeGrafter"/>
</dbReference>
<dbReference type="PANTHER" id="PTHR10091:SF0">
    <property type="entry name" value="GALACTOSE MUTAROTASE"/>
    <property type="match status" value="1"/>
</dbReference>
<dbReference type="SUPFAM" id="SSF74650">
    <property type="entry name" value="Galactose mutarotase-like"/>
    <property type="match status" value="1"/>
</dbReference>
<dbReference type="InterPro" id="IPR008183">
    <property type="entry name" value="Aldose_1/G6P_1-epimerase"/>
</dbReference>
<dbReference type="GO" id="GO:0004034">
    <property type="term" value="F:aldose 1-epimerase activity"/>
    <property type="evidence" value="ECO:0007669"/>
    <property type="project" value="TreeGrafter"/>
</dbReference>
<name>A0A0U3FPQ6_9CREN</name>
<accession>A0A0U3FPQ6</accession>
<dbReference type="PANTHER" id="PTHR10091">
    <property type="entry name" value="ALDOSE-1-EPIMERASE"/>
    <property type="match status" value="1"/>
</dbReference>
<dbReference type="OMA" id="NIDLIRP"/>
<dbReference type="GO" id="GO:0006006">
    <property type="term" value="P:glucose metabolic process"/>
    <property type="evidence" value="ECO:0007669"/>
    <property type="project" value="TreeGrafter"/>
</dbReference>
<dbReference type="RefSeq" id="WP_011278973.1">
    <property type="nucleotide sequence ID" value="NZ_BHWZ01000006.1"/>
</dbReference>
<dbReference type="GeneID" id="14552699"/>
<sequence length="262" mass="29781">MILKKGRAEAEILNKGAYLYSFKINGKDLVLQGNTDRVTRGGMAVLIPFANRIKGGEYIFDGIKYELPKNKEGNAIHGLVLDKEFSVIHKERDFVILNYLLEDKGYPTKLNCLVLYKLFQNGFMNKIVVQNVGDKRAPLTVGTHPYFVVSSDWEIITQREVRKLESIDNIPTGEIKQVKLSHGEYDDCFIVRGDIILKSSYSTVKITRRKNLNYIQIYTGVKGAVAIEPMSGAPDAFHNKMGIKVIKPAQKHEFSYEVRFYP</sequence>
<protein>
    <submittedName>
        <fullName evidence="1">Aldose epimerase</fullName>
    </submittedName>
</protein>
<dbReference type="STRING" id="1435377.SUSAZ_09995"/>
<evidence type="ECO:0000313" key="4">
    <source>
        <dbReference type="Proteomes" id="UP000065473"/>
    </source>
</evidence>
<dbReference type="CDD" id="cd01081">
    <property type="entry name" value="Aldose_epim"/>
    <property type="match status" value="1"/>
</dbReference>
<reference evidence="3 4" key="1">
    <citation type="submission" date="2015-12" db="EMBL/GenBank/DDBJ databases">
        <title>A stable core within a dynamic pangenome in Sulfolobus acidocaldarius.</title>
        <authorList>
            <person name="Anderson R."/>
            <person name="Kouris A."/>
            <person name="Seward C."/>
            <person name="Campbell K."/>
            <person name="Whitaker R."/>
        </authorList>
    </citation>
    <scope>NUCLEOTIDE SEQUENCE [LARGE SCALE GENOMIC DNA]</scope>
    <source>
        <strain evidence="1 4">GG12-C01-09</strain>
        <strain evidence="2 3">NG05B_CO5_07</strain>
    </source>
</reference>
<gene>
    <name evidence="1" type="ORF">ATY89_07175</name>
    <name evidence="2" type="ORF">ATZ20_10195</name>
</gene>
<evidence type="ECO:0000313" key="1">
    <source>
        <dbReference type="EMBL" id="ALU29742.1"/>
    </source>
</evidence>
<organism evidence="1 4">
    <name type="scientific">Sulfolobus acidocaldarius</name>
    <dbReference type="NCBI Taxonomy" id="2285"/>
    <lineage>
        <taxon>Archaea</taxon>
        <taxon>Thermoproteota</taxon>
        <taxon>Thermoprotei</taxon>
        <taxon>Sulfolobales</taxon>
        <taxon>Sulfolobaceae</taxon>
        <taxon>Sulfolobus</taxon>
    </lineage>
</organism>
<dbReference type="Pfam" id="PF01263">
    <property type="entry name" value="Aldose_epim"/>
    <property type="match status" value="1"/>
</dbReference>
<dbReference type="GO" id="GO:0030246">
    <property type="term" value="F:carbohydrate binding"/>
    <property type="evidence" value="ECO:0007669"/>
    <property type="project" value="InterPro"/>
</dbReference>
<dbReference type="AlphaFoldDB" id="A0A0U3FPQ6"/>
<dbReference type="PaxDb" id="1435377-SUSAZ_09995"/>
<proteinExistence type="predicted"/>
<dbReference type="Proteomes" id="UP000065473">
    <property type="component" value="Chromosome"/>
</dbReference>
<dbReference type="EMBL" id="CP013695">
    <property type="protein sequence ID" value="ALU32478.1"/>
    <property type="molecule type" value="Genomic_DNA"/>
</dbReference>
<dbReference type="Proteomes" id="UP000060043">
    <property type="component" value="Chromosome"/>
</dbReference>
<dbReference type="Gene3D" id="2.70.98.10">
    <property type="match status" value="1"/>
</dbReference>
<evidence type="ECO:0000313" key="3">
    <source>
        <dbReference type="Proteomes" id="UP000060043"/>
    </source>
</evidence>
<dbReference type="EMBL" id="CP013694">
    <property type="protein sequence ID" value="ALU29742.1"/>
    <property type="molecule type" value="Genomic_DNA"/>
</dbReference>
<dbReference type="InterPro" id="IPR014718">
    <property type="entry name" value="GH-type_carb-bd"/>
</dbReference>
<dbReference type="OrthoDB" id="39584at2157"/>